<protein>
    <submittedName>
        <fullName evidence="1">Uncharacterized protein</fullName>
    </submittedName>
</protein>
<gene>
    <name evidence="1" type="ORF">BTTOUR_01365</name>
</gene>
<proteinExistence type="predicted"/>
<accession>A0ABD5HRF7</accession>
<evidence type="ECO:0000313" key="1">
    <source>
        <dbReference type="EMBL" id="MDW9207467.1"/>
    </source>
</evidence>
<dbReference type="AlphaFoldDB" id="A0ABD5HRF7"/>
<organism evidence="1 2">
    <name type="scientific">Bacillus thuringiensis serovar toumanoffi</name>
    <dbReference type="NCBI Taxonomy" id="180862"/>
    <lineage>
        <taxon>Bacteria</taxon>
        <taxon>Bacillati</taxon>
        <taxon>Bacillota</taxon>
        <taxon>Bacilli</taxon>
        <taxon>Bacillales</taxon>
        <taxon>Bacillaceae</taxon>
        <taxon>Bacillus</taxon>
        <taxon>Bacillus cereus group</taxon>
    </lineage>
</organism>
<evidence type="ECO:0000313" key="2">
    <source>
        <dbReference type="Proteomes" id="UP001272716"/>
    </source>
</evidence>
<name>A0ABD5HRF7_BACTU</name>
<dbReference type="Proteomes" id="UP001272716">
    <property type="component" value="Unassembled WGS sequence"/>
</dbReference>
<reference evidence="1 2" key="1">
    <citation type="submission" date="2023-10" db="EMBL/GenBank/DDBJ databases">
        <title>Draft Genome Sequence of Bacillus thuringiensis serovar. toumanoffi 4059: Identification of a Novel Cry Protein Candidate.</title>
        <authorList>
            <person name="Murdoch R.W."/>
            <person name="Gemler B."/>
            <person name="Heater B.S."/>
        </authorList>
    </citation>
    <scope>NUCLEOTIDE SEQUENCE [LARGE SCALE GENOMIC DNA]</scope>
    <source>
        <strain evidence="1 2">4059</strain>
    </source>
</reference>
<dbReference type="RefSeq" id="WP_003308548.1">
    <property type="nucleotide sequence ID" value="NZ_JAWQCK010000001.1"/>
</dbReference>
<dbReference type="EMBL" id="JAWQCK010000001">
    <property type="protein sequence ID" value="MDW9207467.1"/>
    <property type="molecule type" value="Genomic_DNA"/>
</dbReference>
<comment type="caution">
    <text evidence="1">The sequence shown here is derived from an EMBL/GenBank/DDBJ whole genome shotgun (WGS) entry which is preliminary data.</text>
</comment>
<sequence length="42" mass="5224">MVTVVQLNEYNGWYEFVVLIMYKQILKKERSWKYSPTYKTFV</sequence>